<keyword evidence="5 14" id="KW-0444">Lipid biosynthesis</keyword>
<evidence type="ECO:0000256" key="12">
    <source>
        <dbReference type="ARBA" id="ARBA00023239"/>
    </source>
</evidence>
<dbReference type="InterPro" id="IPR007482">
    <property type="entry name" value="Tyr_Pase-like_PTPLA"/>
</dbReference>
<dbReference type="Pfam" id="PF04387">
    <property type="entry name" value="PTPLA"/>
    <property type="match status" value="1"/>
</dbReference>
<evidence type="ECO:0000256" key="9">
    <source>
        <dbReference type="ARBA" id="ARBA00023098"/>
    </source>
</evidence>
<evidence type="ECO:0000256" key="13">
    <source>
        <dbReference type="ARBA" id="ARBA00036671"/>
    </source>
</evidence>
<dbReference type="GO" id="GO:0030497">
    <property type="term" value="P:fatty acid elongation"/>
    <property type="evidence" value="ECO:0007669"/>
    <property type="project" value="TreeGrafter"/>
</dbReference>
<keyword evidence="6 14" id="KW-0812">Transmembrane</keyword>
<comment type="caution">
    <text evidence="14">Lacks conserved residue(s) required for the propagation of feature annotation.</text>
</comment>
<feature type="non-terminal residue" evidence="15">
    <location>
        <position position="1"/>
    </location>
</feature>
<evidence type="ECO:0000256" key="5">
    <source>
        <dbReference type="ARBA" id="ARBA00022516"/>
    </source>
</evidence>
<name>A0A9P6EHT6_9AGAR</name>
<comment type="similarity">
    <text evidence="3 14">Belongs to the very long-chain fatty acids dehydratase HACD family.</text>
</comment>
<dbReference type="Proteomes" id="UP000807306">
    <property type="component" value="Unassembled WGS sequence"/>
</dbReference>
<feature type="transmembrane region" description="Helical" evidence="14">
    <location>
        <begin position="209"/>
        <end position="231"/>
    </location>
</feature>
<keyword evidence="12 14" id="KW-0456">Lyase</keyword>
<evidence type="ECO:0000313" key="16">
    <source>
        <dbReference type="Proteomes" id="UP000807306"/>
    </source>
</evidence>
<keyword evidence="14" id="KW-0256">Endoplasmic reticulum</keyword>
<keyword evidence="11 14" id="KW-0275">Fatty acid biosynthesis</keyword>
<evidence type="ECO:0000256" key="4">
    <source>
        <dbReference type="ARBA" id="ARBA00013122"/>
    </source>
</evidence>
<evidence type="ECO:0000256" key="7">
    <source>
        <dbReference type="ARBA" id="ARBA00022832"/>
    </source>
</evidence>
<dbReference type="GO" id="GO:0042761">
    <property type="term" value="P:very long-chain fatty acid biosynthetic process"/>
    <property type="evidence" value="ECO:0007669"/>
    <property type="project" value="TreeGrafter"/>
</dbReference>
<evidence type="ECO:0000256" key="1">
    <source>
        <dbReference type="ARBA" id="ARBA00004141"/>
    </source>
</evidence>
<dbReference type="PANTHER" id="PTHR11035">
    <property type="entry name" value="VERY-LONG-CHAIN (3R)-3-HYDROXYACYL-COA DEHYDRATASE"/>
    <property type="match status" value="1"/>
</dbReference>
<dbReference type="EC" id="4.2.1.134" evidence="4 14"/>
<keyword evidence="9 14" id="KW-0443">Lipid metabolism</keyword>
<protein>
    <recommendedName>
        <fullName evidence="4 14">Very-long-chain (3R)-3-hydroxyacyl-CoA dehydratase</fullName>
        <ecNumber evidence="4 14">4.2.1.134</ecNumber>
    </recommendedName>
</protein>
<feature type="transmembrane region" description="Helical" evidence="14">
    <location>
        <begin position="139"/>
        <end position="158"/>
    </location>
</feature>
<dbReference type="EMBL" id="MU157847">
    <property type="protein sequence ID" value="KAF9529320.1"/>
    <property type="molecule type" value="Genomic_DNA"/>
</dbReference>
<accession>A0A9P6EHT6</accession>
<feature type="transmembrane region" description="Helical" evidence="14">
    <location>
        <begin position="6"/>
        <end position="31"/>
    </location>
</feature>
<keyword evidence="10 14" id="KW-0472">Membrane</keyword>
<keyword evidence="8 14" id="KW-1133">Transmembrane helix</keyword>
<comment type="caution">
    <text evidence="15">The sequence shown here is derived from an EMBL/GenBank/DDBJ whole genome shotgun (WGS) entry which is preliminary data.</text>
</comment>
<dbReference type="AlphaFoldDB" id="A0A9P6EHT6"/>
<comment type="function">
    <text evidence="14">Catalyzes the third of the four reactions of the long-chain fatty acids elongation cycle. This endoplasmic reticulum-bound enzymatic process, allows the addition of two carbons to the chain of long- and very long-chain fatty acids/VLCFAs per cycle. This enzyme catalyzes the dehydration of the 3-hydroxyacyl-CoA intermediate into trans-2,3-enoyl-CoA, within each cycle of fatty acid elongation. Thereby, it participates to the production of VLCFAs of different chain lengths that are involved in multiple biological processes as precursors of membrane lipids and lipid mediators.</text>
</comment>
<proteinExistence type="inferred from homology"/>
<gene>
    <name evidence="15" type="ORF">CPB83DRAFT_765345</name>
</gene>
<evidence type="ECO:0000256" key="3">
    <source>
        <dbReference type="ARBA" id="ARBA00007811"/>
    </source>
</evidence>
<feature type="transmembrane region" description="Helical" evidence="14">
    <location>
        <begin position="178"/>
        <end position="197"/>
    </location>
</feature>
<sequence length="246" mass="27975">PAALKAYLVAYNVLSTLGWGYILTLTLIHIFNLDRKSDSLPSPALKDKPWLSRQFSSSSSVGASLPGVLQPIYQRATTTYSRVGSQTTFVQSFAILEVVHALLGWVRSPIQTTAMQVASRLFLVWGVTEQFPEVRSNPFFTSMVFAWSFTEVIRYSFYAFNLVGMNPYPLLWLRYTTFYILYPLGASSEAFVNLATLPSSIKAWQLTDYVRAVLFAIWWPGLYIMYTYMIVQRRKVLGKPKSIKSE</sequence>
<evidence type="ECO:0000256" key="6">
    <source>
        <dbReference type="ARBA" id="ARBA00022692"/>
    </source>
</evidence>
<organism evidence="15 16">
    <name type="scientific">Crepidotus variabilis</name>
    <dbReference type="NCBI Taxonomy" id="179855"/>
    <lineage>
        <taxon>Eukaryota</taxon>
        <taxon>Fungi</taxon>
        <taxon>Dikarya</taxon>
        <taxon>Basidiomycota</taxon>
        <taxon>Agaricomycotina</taxon>
        <taxon>Agaricomycetes</taxon>
        <taxon>Agaricomycetidae</taxon>
        <taxon>Agaricales</taxon>
        <taxon>Agaricineae</taxon>
        <taxon>Crepidotaceae</taxon>
        <taxon>Crepidotus</taxon>
    </lineage>
</organism>
<dbReference type="GO" id="GO:0005789">
    <property type="term" value="C:endoplasmic reticulum membrane"/>
    <property type="evidence" value="ECO:0007669"/>
    <property type="project" value="UniProtKB-SubCell"/>
</dbReference>
<reference evidence="15" key="1">
    <citation type="submission" date="2020-11" db="EMBL/GenBank/DDBJ databases">
        <authorList>
            <consortium name="DOE Joint Genome Institute"/>
            <person name="Ahrendt S."/>
            <person name="Riley R."/>
            <person name="Andreopoulos W."/>
            <person name="Labutti K."/>
            <person name="Pangilinan J."/>
            <person name="Ruiz-Duenas F.J."/>
            <person name="Barrasa J.M."/>
            <person name="Sanchez-Garcia M."/>
            <person name="Camarero S."/>
            <person name="Miyauchi S."/>
            <person name="Serrano A."/>
            <person name="Linde D."/>
            <person name="Babiker R."/>
            <person name="Drula E."/>
            <person name="Ayuso-Fernandez I."/>
            <person name="Pacheco R."/>
            <person name="Padilla G."/>
            <person name="Ferreira P."/>
            <person name="Barriuso J."/>
            <person name="Kellner H."/>
            <person name="Castanera R."/>
            <person name="Alfaro M."/>
            <person name="Ramirez L."/>
            <person name="Pisabarro A.G."/>
            <person name="Kuo A."/>
            <person name="Tritt A."/>
            <person name="Lipzen A."/>
            <person name="He G."/>
            <person name="Yan M."/>
            <person name="Ng V."/>
            <person name="Cullen D."/>
            <person name="Martin F."/>
            <person name="Rosso M.-N."/>
            <person name="Henrissat B."/>
            <person name="Hibbett D."/>
            <person name="Martinez A.T."/>
            <person name="Grigoriev I.V."/>
        </authorList>
    </citation>
    <scope>NUCLEOTIDE SEQUENCE</scope>
    <source>
        <strain evidence="15">CBS 506.95</strain>
    </source>
</reference>
<evidence type="ECO:0000256" key="2">
    <source>
        <dbReference type="ARBA" id="ARBA00005194"/>
    </source>
</evidence>
<evidence type="ECO:0000256" key="11">
    <source>
        <dbReference type="ARBA" id="ARBA00023160"/>
    </source>
</evidence>
<dbReference type="GO" id="GO:0030148">
    <property type="term" value="P:sphingolipid biosynthetic process"/>
    <property type="evidence" value="ECO:0007669"/>
    <property type="project" value="TreeGrafter"/>
</dbReference>
<dbReference type="PANTHER" id="PTHR11035:SF3">
    <property type="entry name" value="VERY-LONG-CHAIN (3R)-3-HYDROXYACYL-COA DEHYDRATASE"/>
    <property type="match status" value="1"/>
</dbReference>
<comment type="catalytic activity">
    <reaction evidence="13 14">
        <text>a very-long-chain (3R)-3-hydroxyacyl-CoA = a very-long-chain (2E)-enoyl-CoA + H2O</text>
        <dbReference type="Rhea" id="RHEA:45812"/>
        <dbReference type="ChEBI" id="CHEBI:15377"/>
        <dbReference type="ChEBI" id="CHEBI:83728"/>
        <dbReference type="ChEBI" id="CHEBI:85440"/>
        <dbReference type="EC" id="4.2.1.134"/>
    </reaction>
</comment>
<dbReference type="GO" id="GO:0102158">
    <property type="term" value="F:very-long-chain (3R)-3-hydroxyacyl-CoA dehydratase activity"/>
    <property type="evidence" value="ECO:0007669"/>
    <property type="project" value="UniProtKB-EC"/>
</dbReference>
<evidence type="ECO:0000256" key="10">
    <source>
        <dbReference type="ARBA" id="ARBA00023136"/>
    </source>
</evidence>
<keyword evidence="16" id="KW-1185">Reference proteome</keyword>
<comment type="subcellular location">
    <subcellularLocation>
        <location evidence="14">Endoplasmic reticulum membrane</location>
        <topology evidence="14">Multi-pass membrane protein</topology>
    </subcellularLocation>
    <subcellularLocation>
        <location evidence="1">Membrane</location>
        <topology evidence="1">Multi-pass membrane protein</topology>
    </subcellularLocation>
</comment>
<keyword evidence="7 14" id="KW-0276">Fatty acid metabolism</keyword>
<dbReference type="OrthoDB" id="46988at2759"/>
<comment type="pathway">
    <text evidence="2 14">Lipid metabolism; fatty acid biosynthesis.</text>
</comment>
<evidence type="ECO:0000313" key="15">
    <source>
        <dbReference type="EMBL" id="KAF9529320.1"/>
    </source>
</evidence>
<evidence type="ECO:0000256" key="14">
    <source>
        <dbReference type="RuleBase" id="RU363109"/>
    </source>
</evidence>
<evidence type="ECO:0000256" key="8">
    <source>
        <dbReference type="ARBA" id="ARBA00022989"/>
    </source>
</evidence>